<evidence type="ECO:0000256" key="3">
    <source>
        <dbReference type="PROSITE-ProRule" id="PRU00339"/>
    </source>
</evidence>
<dbReference type="InterPro" id="IPR019734">
    <property type="entry name" value="TPR_rpt"/>
</dbReference>
<dbReference type="PANTHER" id="PTHR44858:SF1">
    <property type="entry name" value="UDP-N-ACETYLGLUCOSAMINE--PEPTIDE N-ACETYLGLUCOSAMINYLTRANSFERASE SPINDLY-RELATED"/>
    <property type="match status" value="1"/>
</dbReference>
<dbReference type="SMART" id="SM00028">
    <property type="entry name" value="TPR"/>
    <property type="match status" value="4"/>
</dbReference>
<dbReference type="Pfam" id="PF13431">
    <property type="entry name" value="TPR_17"/>
    <property type="match status" value="1"/>
</dbReference>
<dbReference type="GO" id="GO:0009279">
    <property type="term" value="C:cell outer membrane"/>
    <property type="evidence" value="ECO:0007669"/>
    <property type="project" value="TreeGrafter"/>
</dbReference>
<reference evidence="4 5" key="1">
    <citation type="submission" date="2018-06" db="EMBL/GenBank/DDBJ databases">
        <title>Extensive metabolic versatility and redundancy in microbially diverse, dynamic hydrothermal sediments.</title>
        <authorList>
            <person name="Dombrowski N."/>
            <person name="Teske A."/>
            <person name="Baker B.J."/>
        </authorList>
    </citation>
    <scope>NUCLEOTIDE SEQUENCE [LARGE SCALE GENOMIC DNA]</scope>
    <source>
        <strain evidence="4">B36_G15</strain>
    </source>
</reference>
<evidence type="ECO:0000313" key="5">
    <source>
        <dbReference type="Proteomes" id="UP000268469"/>
    </source>
</evidence>
<evidence type="ECO:0000256" key="2">
    <source>
        <dbReference type="ARBA" id="ARBA00022803"/>
    </source>
</evidence>
<evidence type="ECO:0008006" key="6">
    <source>
        <dbReference type="Google" id="ProtNLM"/>
    </source>
</evidence>
<dbReference type="PROSITE" id="PS50293">
    <property type="entry name" value="TPR_REGION"/>
    <property type="match status" value="1"/>
</dbReference>
<feature type="repeat" description="TPR" evidence="3">
    <location>
        <begin position="382"/>
        <end position="415"/>
    </location>
</feature>
<dbReference type="InterPro" id="IPR011990">
    <property type="entry name" value="TPR-like_helical_dom_sf"/>
</dbReference>
<name>A0A660SLP1_UNCW3</name>
<organism evidence="4 5">
    <name type="scientific">candidate division WOR-3 bacterium</name>
    <dbReference type="NCBI Taxonomy" id="2052148"/>
    <lineage>
        <taxon>Bacteria</taxon>
        <taxon>Bacteria division WOR-3</taxon>
    </lineage>
</organism>
<feature type="repeat" description="TPR" evidence="3">
    <location>
        <begin position="147"/>
        <end position="180"/>
    </location>
</feature>
<dbReference type="AlphaFoldDB" id="A0A660SLP1"/>
<dbReference type="Proteomes" id="UP000268469">
    <property type="component" value="Unassembled WGS sequence"/>
</dbReference>
<dbReference type="PROSITE" id="PS50005">
    <property type="entry name" value="TPR"/>
    <property type="match status" value="4"/>
</dbReference>
<dbReference type="PROSITE" id="PS51257">
    <property type="entry name" value="PROKAR_LIPOPROTEIN"/>
    <property type="match status" value="1"/>
</dbReference>
<comment type="caution">
    <text evidence="4">The sequence shown here is derived from an EMBL/GenBank/DDBJ whole genome shotgun (WGS) entry which is preliminary data.</text>
</comment>
<dbReference type="PANTHER" id="PTHR44858">
    <property type="entry name" value="TETRATRICOPEPTIDE REPEAT PROTEIN 6"/>
    <property type="match status" value="1"/>
</dbReference>
<keyword evidence="1" id="KW-0677">Repeat</keyword>
<feature type="repeat" description="TPR" evidence="3">
    <location>
        <begin position="348"/>
        <end position="381"/>
    </location>
</feature>
<dbReference type="Gene3D" id="1.25.40.10">
    <property type="entry name" value="Tetratricopeptide repeat domain"/>
    <property type="match status" value="3"/>
</dbReference>
<accession>A0A660SLP1</accession>
<sequence length="416" mass="48805">MQKTWWILLLALVVVGCASSPLLEGIKIYRREWYEKHDPEVLMKWRELAEKEVTQRPQSAMGWFYFGEAYINLGEQKSNVDTMIKGAKLVNKAFQTDSIKVLKHLRQHGEAYWSIFRRFTNQMIEREDYRMAKAFLHIAFKIIPDRAENYTMQGLIALEDGDTSQAVLSYQKAIELNPQDPYPYGYLGRIYSLRGETDSAFRYYAITDSLMEARVDSMVTMIVPDRPLEETRDPVVKASILVEEKRDEEAKKLLKPFGIENLKARKKLLKRLTDIRYDLANLIFQMGVDEFKQKNYQEALTRFEKVVKIQPKHQGAWFQGGICKYQLKDYSGAEANFRYLTILRDDDFRYWFYLGASIAQQERYRDAIEPFERAAELNPKNPDTYRNLALIYSKIGEKKKAVEYYKKAQEVEKGGK</sequence>
<feature type="repeat" description="TPR" evidence="3">
    <location>
        <begin position="280"/>
        <end position="313"/>
    </location>
</feature>
<gene>
    <name evidence="4" type="ORF">DRP53_00320</name>
</gene>
<dbReference type="GO" id="GO:0046813">
    <property type="term" value="P:receptor-mediated virion attachment to host cell"/>
    <property type="evidence" value="ECO:0007669"/>
    <property type="project" value="TreeGrafter"/>
</dbReference>
<dbReference type="SUPFAM" id="SSF48452">
    <property type="entry name" value="TPR-like"/>
    <property type="match status" value="2"/>
</dbReference>
<keyword evidence="2 3" id="KW-0802">TPR repeat</keyword>
<evidence type="ECO:0000256" key="1">
    <source>
        <dbReference type="ARBA" id="ARBA00022737"/>
    </source>
</evidence>
<protein>
    <recommendedName>
        <fullName evidence="6">Tetratricopeptide repeat protein</fullName>
    </recommendedName>
</protein>
<dbReference type="Pfam" id="PF13414">
    <property type="entry name" value="TPR_11"/>
    <property type="match status" value="1"/>
</dbReference>
<dbReference type="InterPro" id="IPR050498">
    <property type="entry name" value="Ycf3"/>
</dbReference>
<dbReference type="Pfam" id="PF13432">
    <property type="entry name" value="TPR_16"/>
    <property type="match status" value="1"/>
</dbReference>
<proteinExistence type="predicted"/>
<dbReference type="EMBL" id="QNBE01000002">
    <property type="protein sequence ID" value="RKX71765.1"/>
    <property type="molecule type" value="Genomic_DNA"/>
</dbReference>
<evidence type="ECO:0000313" key="4">
    <source>
        <dbReference type="EMBL" id="RKX71765.1"/>
    </source>
</evidence>